<sequence>MYFSKSSLLAFSVAALSALSAVAATPIPCSDATRDLVLRGDLDPSACCSYGQCKGDVNISGA</sequence>
<dbReference type="EMBL" id="QGMK01001890">
    <property type="protein sequence ID" value="TVY62844.1"/>
    <property type="molecule type" value="Genomic_DNA"/>
</dbReference>
<name>A0A8T9BUX7_9HELO</name>
<evidence type="ECO:0000256" key="1">
    <source>
        <dbReference type="SAM" id="SignalP"/>
    </source>
</evidence>
<dbReference type="OrthoDB" id="4863639at2759"/>
<gene>
    <name evidence="2" type="ORF">LSUE1_G008436</name>
</gene>
<evidence type="ECO:0000313" key="3">
    <source>
        <dbReference type="Proteomes" id="UP000469558"/>
    </source>
</evidence>
<evidence type="ECO:0000313" key="2">
    <source>
        <dbReference type="EMBL" id="TVY62844.1"/>
    </source>
</evidence>
<keyword evidence="1" id="KW-0732">Signal</keyword>
<protein>
    <recommendedName>
        <fullName evidence="4">Cerato-ulmin</fullName>
    </recommendedName>
</protein>
<feature type="chain" id="PRO_5035748188" description="Cerato-ulmin" evidence="1">
    <location>
        <begin position="25"/>
        <end position="62"/>
    </location>
</feature>
<dbReference type="AlphaFoldDB" id="A0A8T9BUX7"/>
<comment type="caution">
    <text evidence="2">The sequence shown here is derived from an EMBL/GenBank/DDBJ whole genome shotgun (WGS) entry which is preliminary data.</text>
</comment>
<proteinExistence type="predicted"/>
<accession>A0A8T9BUX7</accession>
<keyword evidence="3" id="KW-1185">Reference proteome</keyword>
<organism evidence="2 3">
    <name type="scientific">Lachnellula suecica</name>
    <dbReference type="NCBI Taxonomy" id="602035"/>
    <lineage>
        <taxon>Eukaryota</taxon>
        <taxon>Fungi</taxon>
        <taxon>Dikarya</taxon>
        <taxon>Ascomycota</taxon>
        <taxon>Pezizomycotina</taxon>
        <taxon>Leotiomycetes</taxon>
        <taxon>Helotiales</taxon>
        <taxon>Lachnaceae</taxon>
        <taxon>Lachnellula</taxon>
    </lineage>
</organism>
<reference evidence="2 3" key="1">
    <citation type="submission" date="2018-05" db="EMBL/GenBank/DDBJ databases">
        <title>Genome sequencing and assembly of the regulated plant pathogen Lachnellula willkommii and related sister species for the development of diagnostic species identification markers.</title>
        <authorList>
            <person name="Giroux E."/>
            <person name="Bilodeau G."/>
        </authorList>
    </citation>
    <scope>NUCLEOTIDE SEQUENCE [LARGE SCALE GENOMIC DNA]</scope>
    <source>
        <strain evidence="2 3">CBS 268.59</strain>
    </source>
</reference>
<dbReference type="Proteomes" id="UP000469558">
    <property type="component" value="Unassembled WGS sequence"/>
</dbReference>
<evidence type="ECO:0008006" key="4">
    <source>
        <dbReference type="Google" id="ProtNLM"/>
    </source>
</evidence>
<feature type="signal peptide" evidence="1">
    <location>
        <begin position="1"/>
        <end position="24"/>
    </location>
</feature>